<name>A0ABW2GIR0_9ACTN</name>
<keyword evidence="5" id="KW-0067">ATP-binding</keyword>
<evidence type="ECO:0000256" key="3">
    <source>
        <dbReference type="ARBA" id="ARBA00012737"/>
    </source>
</evidence>
<evidence type="ECO:0000256" key="2">
    <source>
        <dbReference type="ARBA" id="ARBA00005752"/>
    </source>
</evidence>
<evidence type="ECO:0000259" key="9">
    <source>
        <dbReference type="PROSITE" id="PS51278"/>
    </source>
</evidence>
<dbReference type="InterPro" id="IPR014729">
    <property type="entry name" value="Rossmann-like_a/b/a_fold"/>
</dbReference>
<keyword evidence="7" id="KW-0315">Glutamine amidotransferase</keyword>
<dbReference type="PANTHER" id="PTHR43284:SF1">
    <property type="entry name" value="ASPARAGINE SYNTHETASE"/>
    <property type="match status" value="1"/>
</dbReference>
<keyword evidence="11" id="KW-1185">Reference proteome</keyword>
<dbReference type="CDD" id="cd01991">
    <property type="entry name" value="Asn_synthase_B_C"/>
    <property type="match status" value="1"/>
</dbReference>
<dbReference type="InterPro" id="IPR051786">
    <property type="entry name" value="ASN_synthetase/amidase"/>
</dbReference>
<comment type="similarity">
    <text evidence="2">Belongs to the asparagine synthetase family.</text>
</comment>
<reference evidence="11" key="1">
    <citation type="journal article" date="2019" name="Int. J. Syst. Evol. Microbiol.">
        <title>The Global Catalogue of Microorganisms (GCM) 10K type strain sequencing project: providing services to taxonomists for standard genome sequencing and annotation.</title>
        <authorList>
            <consortium name="The Broad Institute Genomics Platform"/>
            <consortium name="The Broad Institute Genome Sequencing Center for Infectious Disease"/>
            <person name="Wu L."/>
            <person name="Ma J."/>
        </authorList>
    </citation>
    <scope>NUCLEOTIDE SEQUENCE [LARGE SCALE GENOMIC DNA]</scope>
    <source>
        <strain evidence="11">CGMCC 1.13681</strain>
    </source>
</reference>
<keyword evidence="10" id="KW-0436">Ligase</keyword>
<keyword evidence="4" id="KW-0547">Nucleotide-binding</keyword>
<keyword evidence="6" id="KW-0061">Asparagine biosynthesis</keyword>
<gene>
    <name evidence="10" type="primary">asnB</name>
    <name evidence="10" type="ORF">ACFQLX_14770</name>
</gene>
<dbReference type="RefSeq" id="WP_386415110.1">
    <property type="nucleotide sequence ID" value="NZ_JBHSZO010000021.1"/>
</dbReference>
<evidence type="ECO:0000256" key="4">
    <source>
        <dbReference type="ARBA" id="ARBA00022741"/>
    </source>
</evidence>
<protein>
    <recommendedName>
        <fullName evidence="3">asparagine synthase (glutamine-hydrolyzing)</fullName>
        <ecNumber evidence="3">6.3.5.4</ecNumber>
    </recommendedName>
</protein>
<dbReference type="PIRSF" id="PIRSF001589">
    <property type="entry name" value="Asn_synthetase_glu-h"/>
    <property type="match status" value="1"/>
</dbReference>
<evidence type="ECO:0000313" key="10">
    <source>
        <dbReference type="EMBL" id="MFC7219423.1"/>
    </source>
</evidence>
<feature type="domain" description="Glutamine amidotransferase type-2" evidence="9">
    <location>
        <begin position="2"/>
        <end position="215"/>
    </location>
</feature>
<dbReference type="InterPro" id="IPR029055">
    <property type="entry name" value="Ntn_hydrolases_N"/>
</dbReference>
<dbReference type="SUPFAM" id="SSF56235">
    <property type="entry name" value="N-terminal nucleophile aminohydrolases (Ntn hydrolases)"/>
    <property type="match status" value="1"/>
</dbReference>
<dbReference type="GO" id="GO:0004066">
    <property type="term" value="F:asparagine synthase (glutamine-hydrolyzing) activity"/>
    <property type="evidence" value="ECO:0007669"/>
    <property type="project" value="UniProtKB-EC"/>
</dbReference>
<accession>A0ABW2GIR0</accession>
<evidence type="ECO:0000256" key="5">
    <source>
        <dbReference type="ARBA" id="ARBA00022840"/>
    </source>
</evidence>
<dbReference type="InterPro" id="IPR001962">
    <property type="entry name" value="Asn_synthase"/>
</dbReference>
<dbReference type="PANTHER" id="PTHR43284">
    <property type="entry name" value="ASPARAGINE SYNTHETASE (GLUTAMINE-HYDROLYZING)"/>
    <property type="match status" value="1"/>
</dbReference>
<dbReference type="Gene3D" id="3.40.50.620">
    <property type="entry name" value="HUPs"/>
    <property type="match status" value="1"/>
</dbReference>
<comment type="catalytic activity">
    <reaction evidence="8">
        <text>L-aspartate + L-glutamine + ATP + H2O = L-asparagine + L-glutamate + AMP + diphosphate + H(+)</text>
        <dbReference type="Rhea" id="RHEA:12228"/>
        <dbReference type="ChEBI" id="CHEBI:15377"/>
        <dbReference type="ChEBI" id="CHEBI:15378"/>
        <dbReference type="ChEBI" id="CHEBI:29985"/>
        <dbReference type="ChEBI" id="CHEBI:29991"/>
        <dbReference type="ChEBI" id="CHEBI:30616"/>
        <dbReference type="ChEBI" id="CHEBI:33019"/>
        <dbReference type="ChEBI" id="CHEBI:58048"/>
        <dbReference type="ChEBI" id="CHEBI:58359"/>
        <dbReference type="ChEBI" id="CHEBI:456215"/>
        <dbReference type="EC" id="6.3.5.4"/>
    </reaction>
</comment>
<evidence type="ECO:0000313" key="11">
    <source>
        <dbReference type="Proteomes" id="UP001596413"/>
    </source>
</evidence>
<organism evidence="10 11">
    <name type="scientific">Streptomyces polyrhachis</name>
    <dbReference type="NCBI Taxonomy" id="1282885"/>
    <lineage>
        <taxon>Bacteria</taxon>
        <taxon>Bacillati</taxon>
        <taxon>Actinomycetota</taxon>
        <taxon>Actinomycetes</taxon>
        <taxon>Kitasatosporales</taxon>
        <taxon>Streptomycetaceae</taxon>
        <taxon>Streptomyces</taxon>
    </lineage>
</organism>
<dbReference type="InterPro" id="IPR006426">
    <property type="entry name" value="Asn_synth_AEB"/>
</dbReference>
<dbReference type="EC" id="6.3.5.4" evidence="3"/>
<dbReference type="PROSITE" id="PS51278">
    <property type="entry name" value="GATASE_TYPE_2"/>
    <property type="match status" value="1"/>
</dbReference>
<evidence type="ECO:0000256" key="1">
    <source>
        <dbReference type="ARBA" id="ARBA00005187"/>
    </source>
</evidence>
<dbReference type="Pfam" id="PF13537">
    <property type="entry name" value="GATase_7"/>
    <property type="match status" value="1"/>
</dbReference>
<dbReference type="Gene3D" id="3.60.20.10">
    <property type="entry name" value="Glutamine Phosphoribosylpyrophosphate, subunit 1, domain 1"/>
    <property type="match status" value="1"/>
</dbReference>
<evidence type="ECO:0000256" key="7">
    <source>
        <dbReference type="ARBA" id="ARBA00022962"/>
    </source>
</evidence>
<dbReference type="EMBL" id="JBHSZO010000021">
    <property type="protein sequence ID" value="MFC7219423.1"/>
    <property type="molecule type" value="Genomic_DNA"/>
</dbReference>
<dbReference type="CDD" id="cd00712">
    <property type="entry name" value="AsnB"/>
    <property type="match status" value="1"/>
</dbReference>
<sequence length="612" mass="67373">MSGISGLVDFSRDVAKSPDVAEAMTESMRRRGPAGGGTWLSQHAALGQRTMSTGGLDGVGGPTAFQDGSGRHAVVTFSGELYNAAELRTQLHSFGHTFRTEHEAEVVLHAYLEWGEHLVDRLDGVFGFAVWDERLGELLLVRDRMGVKPLFYAQTPNGLLFGSEPKAILAHPDFPAVLDADGLRDILSVARVPGHAIFRGMREVIPGYTVRVTRSGITERRYWGIQVREHTDSLDRTIATIRELLESVVARHMVADVSPCSLLSGGLDSSSLTALAAQVARRDGLGPIRSFAVNDHDPQKGNGLGNEDHIYARLMADHVGSELSELSLNDLDLLDPALRASVLAAYDLPLNKGDQYASLHMLFGTARQHATVALSGECGDDVFGGYNWQRLPEWVFSDTFPWVAQGRPRYVGNDAVFDSGLLAKLDLTSYERDSHSAAVAEIGARQQIADETEARYREVSYLAQTRHSLVLFDRLDRLGMTSGLRIRIPFADHRLIDYAFNIPWSMKSFDGREKSLLRAAMRDLLPEQVAMRIKTPYPNLRAGAYDRMLRERLAKVVRNPESPSASLISPELKEAVATGGSAAIEQDISRAALETALQLDSWLRSYDVRIAL</sequence>
<evidence type="ECO:0000256" key="8">
    <source>
        <dbReference type="ARBA" id="ARBA00048741"/>
    </source>
</evidence>
<dbReference type="SUPFAM" id="SSF52402">
    <property type="entry name" value="Adenine nucleotide alpha hydrolases-like"/>
    <property type="match status" value="1"/>
</dbReference>
<keyword evidence="6" id="KW-0028">Amino-acid biosynthesis</keyword>
<dbReference type="InterPro" id="IPR033738">
    <property type="entry name" value="AsnB_N"/>
</dbReference>
<evidence type="ECO:0000256" key="6">
    <source>
        <dbReference type="ARBA" id="ARBA00022888"/>
    </source>
</evidence>
<dbReference type="InterPro" id="IPR017932">
    <property type="entry name" value="GATase_2_dom"/>
</dbReference>
<comment type="pathway">
    <text evidence="1">Amino-acid biosynthesis; L-asparagine biosynthesis; L-asparagine from L-aspartate (L-Gln route): step 1/1.</text>
</comment>
<proteinExistence type="inferred from homology"/>
<dbReference type="NCBIfam" id="TIGR01536">
    <property type="entry name" value="asn_synth_AEB"/>
    <property type="match status" value="1"/>
</dbReference>
<comment type="caution">
    <text evidence="10">The sequence shown here is derived from an EMBL/GenBank/DDBJ whole genome shotgun (WGS) entry which is preliminary data.</text>
</comment>
<dbReference type="Proteomes" id="UP001596413">
    <property type="component" value="Unassembled WGS sequence"/>
</dbReference>
<dbReference type="Pfam" id="PF00733">
    <property type="entry name" value="Asn_synthase"/>
    <property type="match status" value="1"/>
</dbReference>